<evidence type="ECO:0000313" key="3">
    <source>
        <dbReference type="EMBL" id="MDO3682096.1"/>
    </source>
</evidence>
<dbReference type="Pfam" id="PF02486">
    <property type="entry name" value="Rep_trans"/>
    <property type="match status" value="1"/>
</dbReference>
<gene>
    <name evidence="3" type="ORF">Q3C12_34435</name>
</gene>
<dbReference type="InterPro" id="IPR003491">
    <property type="entry name" value="REP-like_C"/>
</dbReference>
<dbReference type="InterPro" id="IPR040819">
    <property type="entry name" value="Rol_Rep_N"/>
</dbReference>
<dbReference type="Pfam" id="PF18106">
    <property type="entry name" value="Rol_Rep_N"/>
    <property type="match status" value="1"/>
</dbReference>
<dbReference type="Proteomes" id="UP001168883">
    <property type="component" value="Unassembled WGS sequence"/>
</dbReference>
<dbReference type="GO" id="GO:0003743">
    <property type="term" value="F:translation initiation factor activity"/>
    <property type="evidence" value="ECO:0007669"/>
    <property type="project" value="UniProtKB-KW"/>
</dbReference>
<evidence type="ECO:0000259" key="2">
    <source>
        <dbReference type="Pfam" id="PF18106"/>
    </source>
</evidence>
<keyword evidence="4" id="KW-1185">Reference proteome</keyword>
<keyword evidence="3" id="KW-0396">Initiation factor</keyword>
<comment type="caution">
    <text evidence="3">The sequence shown here is derived from an EMBL/GenBank/DDBJ whole genome shotgun (WGS) entry which is preliminary data.</text>
</comment>
<dbReference type="EMBL" id="JAUMKJ010000099">
    <property type="protein sequence ID" value="MDO3682096.1"/>
    <property type="molecule type" value="Genomic_DNA"/>
</dbReference>
<accession>A0ABT8VMC2</accession>
<organism evidence="3 4">
    <name type="scientific">Paenibacillus ehimensis</name>
    <dbReference type="NCBI Taxonomy" id="79264"/>
    <lineage>
        <taxon>Bacteria</taxon>
        <taxon>Bacillati</taxon>
        <taxon>Bacillota</taxon>
        <taxon>Bacilli</taxon>
        <taxon>Bacillales</taxon>
        <taxon>Paenibacillaceae</taxon>
        <taxon>Paenibacillus</taxon>
    </lineage>
</organism>
<keyword evidence="3" id="KW-0648">Protein biosynthesis</keyword>
<proteinExistence type="predicted"/>
<evidence type="ECO:0000259" key="1">
    <source>
        <dbReference type="Pfam" id="PF02486"/>
    </source>
</evidence>
<feature type="domain" description="Rolling Circle replication initiation protein N-terminal" evidence="2">
    <location>
        <begin position="10"/>
        <end position="94"/>
    </location>
</feature>
<sequence>MDERENLISLVDWVQFTIPLTSDLQVVYDLLGIPSEEWKDMPKGLFSYAKQKAAGGIKLLYEPISQNADMGIHILMSGQACREYETYFGRYNWEQLFNRVLVAGGHFTRLDLAVDEKRYHGEKPYFKIRTLVGKVKRNECRSKFRSARRIEKLNIGDGSSLGNTVYFGSPQSLIEIRAYEKNFERENAGKQVEEQLTTWNRVEIEMRDERAQMAVYAICSGMPSGQLVFGILSNYLNFVDRQQGDTNKARWPISKWWLNYLDGAKKLVLALQAPDKTIDQKQTWLVKQVIPTFAEVWYALGGPGADFFSEILTEGMDRMNEAQWQRAEQYREQLQREFELLAQKKQEKYEAEEGKRKFEAYRRMYAATDKTKDRPSADGQ</sequence>
<evidence type="ECO:0000313" key="4">
    <source>
        <dbReference type="Proteomes" id="UP001168883"/>
    </source>
</evidence>
<reference evidence="3" key="1">
    <citation type="submission" date="2023-07" db="EMBL/GenBank/DDBJ databases">
        <authorList>
            <person name="Aktuganov G."/>
            <person name="Boyko T."/>
            <person name="Delegan Y."/>
            <person name="Galimzianova N."/>
            <person name="Gilvanova E."/>
            <person name="Korobov V."/>
            <person name="Kuzmina L."/>
            <person name="Melentiev A."/>
            <person name="Milman P."/>
            <person name="Ryabova A."/>
            <person name="Stupak E."/>
            <person name="Yasakov T."/>
            <person name="Zharikova N."/>
            <person name="Zhurenko E."/>
        </authorList>
    </citation>
    <scope>NUCLEOTIDE SEQUENCE</scope>
    <source>
        <strain evidence="3">IB-739</strain>
    </source>
</reference>
<feature type="domain" description="Replication initiation protein-like C-terminal" evidence="1">
    <location>
        <begin position="106"/>
        <end position="311"/>
    </location>
</feature>
<dbReference type="RefSeq" id="WP_302881557.1">
    <property type="nucleotide sequence ID" value="NZ_JAUMKJ010000099.1"/>
</dbReference>
<protein>
    <submittedName>
        <fullName evidence="3">Replication initiation factor domain-containing protein</fullName>
    </submittedName>
</protein>
<name>A0ABT8VMC2_9BACL</name>